<dbReference type="Gene3D" id="3.40.50.12780">
    <property type="entry name" value="N-terminal domain of ligase-like"/>
    <property type="match status" value="1"/>
</dbReference>
<dbReference type="GO" id="GO:0005737">
    <property type="term" value="C:cytoplasm"/>
    <property type="evidence" value="ECO:0007669"/>
    <property type="project" value="TreeGrafter"/>
</dbReference>
<evidence type="ECO:0000313" key="2">
    <source>
        <dbReference type="EMBL" id="SIT19398.1"/>
    </source>
</evidence>
<dbReference type="PANTHER" id="PTHR45527:SF1">
    <property type="entry name" value="FATTY ACID SYNTHASE"/>
    <property type="match status" value="1"/>
</dbReference>
<evidence type="ECO:0000313" key="3">
    <source>
        <dbReference type="Proteomes" id="UP000185639"/>
    </source>
</evidence>
<dbReference type="GO" id="GO:0043041">
    <property type="term" value="P:amino acid activation for nonribosomal peptide biosynthetic process"/>
    <property type="evidence" value="ECO:0007669"/>
    <property type="project" value="TreeGrafter"/>
</dbReference>
<name>A0A1N7Q974_9GAMM</name>
<sequence>MHANECFVDFILKRANPDDAKEAMTFQDEAWSYGRLKQEIDALKTVLVNNEVQPGDRVIIRMDAEPIAIAMSLAIMSYGAIYVPIATDIPNVRFLSIIDAVAPSLIVCARDAAEDYGAEECIELDTIKLHRMAGSPPTDTSHNQDDKDAYIIMTSGTTGVPKGITMTHSAAIAAIKGYHEMSIDADNRVGSISPLHFDFCIFDMAITFYFGATLVLVPKILAHYAKGFIKYLNEHSITRMHSIPSVWRPVLDSSDANILNSLTTLKSVLYAAESFPVKDLLTLQSKLPNAEFVQSFGHTESMGCCFKKLSNPICAHKGCVSIGKPLLNTEMFVINDQGDLAQAEEVGELYIKGPHLFRGYWCNPEQTNRSLVADPRGDEGITFKSGDLVFQDANDDFYFVGRCDHQVKIGGNRIELPEIDRVINEISDVSAATTIVNDNEGRKTIECFIVNKSSLDWREFVLMVRKNVSQLLPRYMMPTDFYAAHSLPLLSNGKVDRSVLKDVNKRKEYLVNKGVSI</sequence>
<evidence type="ECO:0000259" key="1">
    <source>
        <dbReference type="Pfam" id="PF00501"/>
    </source>
</evidence>
<dbReference type="AlphaFoldDB" id="A0A1N7Q974"/>
<dbReference type="EMBL" id="FTOH01000016">
    <property type="protein sequence ID" value="SIT19398.1"/>
    <property type="molecule type" value="Genomic_DNA"/>
</dbReference>
<proteinExistence type="predicted"/>
<dbReference type="InterPro" id="IPR042099">
    <property type="entry name" value="ANL_N_sf"/>
</dbReference>
<accession>A0A1N7Q974</accession>
<dbReference type="OrthoDB" id="9757559at2"/>
<feature type="domain" description="AMP-dependent synthetase/ligase" evidence="1">
    <location>
        <begin position="18"/>
        <end position="361"/>
    </location>
</feature>
<dbReference type="SUPFAM" id="SSF56801">
    <property type="entry name" value="Acetyl-CoA synthetase-like"/>
    <property type="match status" value="1"/>
</dbReference>
<dbReference type="RefSeq" id="WP_076518090.1">
    <property type="nucleotide sequence ID" value="NZ_FTOH01000016.1"/>
</dbReference>
<dbReference type="InterPro" id="IPR020845">
    <property type="entry name" value="AMP-binding_CS"/>
</dbReference>
<gene>
    <name evidence="2" type="ORF">SAMN05421686_11617</name>
</gene>
<dbReference type="InterPro" id="IPR045851">
    <property type="entry name" value="AMP-bd_C_sf"/>
</dbReference>
<dbReference type="PROSITE" id="PS00455">
    <property type="entry name" value="AMP_BINDING"/>
    <property type="match status" value="1"/>
</dbReference>
<dbReference type="Pfam" id="PF00501">
    <property type="entry name" value="AMP-binding"/>
    <property type="match status" value="1"/>
</dbReference>
<dbReference type="STRING" id="484498.SAMN05421686_11617"/>
<dbReference type="PANTHER" id="PTHR45527">
    <property type="entry name" value="NONRIBOSOMAL PEPTIDE SYNTHETASE"/>
    <property type="match status" value="1"/>
</dbReference>
<keyword evidence="3" id="KW-1185">Reference proteome</keyword>
<reference evidence="3" key="1">
    <citation type="submission" date="2017-01" db="EMBL/GenBank/DDBJ databases">
        <authorList>
            <person name="Varghese N."/>
            <person name="Submissions S."/>
        </authorList>
    </citation>
    <scope>NUCLEOTIDE SEQUENCE [LARGE SCALE GENOMIC DNA]</scope>
    <source>
        <strain evidence="3">DSM 24913</strain>
    </source>
</reference>
<dbReference type="Gene3D" id="3.30.300.30">
    <property type="match status" value="1"/>
</dbReference>
<dbReference type="Proteomes" id="UP000185639">
    <property type="component" value="Unassembled WGS sequence"/>
</dbReference>
<dbReference type="GO" id="GO:0031177">
    <property type="term" value="F:phosphopantetheine binding"/>
    <property type="evidence" value="ECO:0007669"/>
    <property type="project" value="TreeGrafter"/>
</dbReference>
<dbReference type="GO" id="GO:0044550">
    <property type="term" value="P:secondary metabolite biosynthetic process"/>
    <property type="evidence" value="ECO:0007669"/>
    <property type="project" value="TreeGrafter"/>
</dbReference>
<dbReference type="InterPro" id="IPR000873">
    <property type="entry name" value="AMP-dep_synth/lig_dom"/>
</dbReference>
<organism evidence="2 3">
    <name type="scientific">Thalassolituus maritimus</name>
    <dbReference type="NCBI Taxonomy" id="484498"/>
    <lineage>
        <taxon>Bacteria</taxon>
        <taxon>Pseudomonadati</taxon>
        <taxon>Pseudomonadota</taxon>
        <taxon>Gammaproteobacteria</taxon>
        <taxon>Oceanospirillales</taxon>
        <taxon>Oceanospirillaceae</taxon>
        <taxon>Thalassolituus</taxon>
    </lineage>
</organism>
<protein>
    <submittedName>
        <fullName evidence="2">Amino acid adenylation domain-containing protein</fullName>
    </submittedName>
</protein>